<dbReference type="EMBL" id="UINC01148622">
    <property type="protein sequence ID" value="SVD40616.1"/>
    <property type="molecule type" value="Genomic_DNA"/>
</dbReference>
<evidence type="ECO:0000313" key="1">
    <source>
        <dbReference type="EMBL" id="SVD40616.1"/>
    </source>
</evidence>
<proteinExistence type="predicted"/>
<sequence>CPLFAGSGHSLSSKGSTYHHGYAYPEPPGVEMFKAPPRWSDLSVDDGGPPGYCTRPWVFTP</sequence>
<organism evidence="1">
    <name type="scientific">marine metagenome</name>
    <dbReference type="NCBI Taxonomy" id="408172"/>
    <lineage>
        <taxon>unclassified sequences</taxon>
        <taxon>metagenomes</taxon>
        <taxon>ecological metagenomes</taxon>
    </lineage>
</organism>
<gene>
    <name evidence="1" type="ORF">METZ01_LOCUS393470</name>
</gene>
<feature type="non-terminal residue" evidence="1">
    <location>
        <position position="1"/>
    </location>
</feature>
<protein>
    <submittedName>
        <fullName evidence="1">Uncharacterized protein</fullName>
    </submittedName>
</protein>
<accession>A0A382V238</accession>
<dbReference type="AlphaFoldDB" id="A0A382V238"/>
<name>A0A382V238_9ZZZZ</name>
<reference evidence="1" key="1">
    <citation type="submission" date="2018-05" db="EMBL/GenBank/DDBJ databases">
        <authorList>
            <person name="Lanie J.A."/>
            <person name="Ng W.-L."/>
            <person name="Kazmierczak K.M."/>
            <person name="Andrzejewski T.M."/>
            <person name="Davidsen T.M."/>
            <person name="Wayne K.J."/>
            <person name="Tettelin H."/>
            <person name="Glass J.I."/>
            <person name="Rusch D."/>
            <person name="Podicherti R."/>
            <person name="Tsui H.-C.T."/>
            <person name="Winkler M.E."/>
        </authorList>
    </citation>
    <scope>NUCLEOTIDE SEQUENCE</scope>
</reference>